<accession>A0A0T5NS51</accession>
<sequence>MTDDRPVGPKIPDWTVPPVPDMAPLEGRYVRLEALDADRHAAILFKAFDGHDHVWDYMPVGPFASAAQFHRWMRDETAKATILFYAIYDKDRGAYGGFASYLRIKPESGSIEVGFIAMAPQLQRTRAATEAMLLMMQWAFEAGYRRYEWKCDALNMPSRRAAQRFGFTFEGVFVQATVVKGRNRDTAWFAVIDKDWPALREAYQFWLAPENFDKDGRQIERLADLTRLVRRGGDPAQGG</sequence>
<dbReference type="InterPro" id="IPR000182">
    <property type="entry name" value="GNAT_dom"/>
</dbReference>
<reference evidence="2 3" key="1">
    <citation type="submission" date="2015-04" db="EMBL/GenBank/DDBJ databases">
        <title>The draft genome sequence of Roseovarius sp.R12b.</title>
        <authorList>
            <person name="Li G."/>
            <person name="Lai Q."/>
            <person name="Shao Z."/>
            <person name="Yan P."/>
        </authorList>
    </citation>
    <scope>NUCLEOTIDE SEQUENCE [LARGE SCALE GENOMIC DNA]</scope>
    <source>
        <strain evidence="2 3">R12B</strain>
    </source>
</reference>
<dbReference type="Proteomes" id="UP000051295">
    <property type="component" value="Unassembled WGS sequence"/>
</dbReference>
<dbReference type="Gene3D" id="3.40.630.30">
    <property type="match status" value="1"/>
</dbReference>
<dbReference type="OrthoDB" id="5295305at2"/>
<evidence type="ECO:0000313" key="2">
    <source>
        <dbReference type="EMBL" id="KRS11542.1"/>
    </source>
</evidence>
<organism evidence="2 3">
    <name type="scientific">Roseovarius atlanticus</name>
    <dbReference type="NCBI Taxonomy" id="1641875"/>
    <lineage>
        <taxon>Bacteria</taxon>
        <taxon>Pseudomonadati</taxon>
        <taxon>Pseudomonadota</taxon>
        <taxon>Alphaproteobacteria</taxon>
        <taxon>Rhodobacterales</taxon>
        <taxon>Roseobacteraceae</taxon>
        <taxon>Roseovarius</taxon>
    </lineage>
</organism>
<gene>
    <name evidence="2" type="ORF">XM53_15850</name>
</gene>
<protein>
    <recommendedName>
        <fullName evidence="1">N-acetyltransferase domain-containing protein</fullName>
    </recommendedName>
</protein>
<dbReference type="EMBL" id="LAXJ01000019">
    <property type="protein sequence ID" value="KRS11542.1"/>
    <property type="molecule type" value="Genomic_DNA"/>
</dbReference>
<dbReference type="PANTHER" id="PTHR43441:SF2">
    <property type="entry name" value="FAMILY ACETYLTRANSFERASE, PUTATIVE (AFU_ORTHOLOGUE AFUA_7G00850)-RELATED"/>
    <property type="match status" value="1"/>
</dbReference>
<evidence type="ECO:0000259" key="1">
    <source>
        <dbReference type="PROSITE" id="PS51186"/>
    </source>
</evidence>
<keyword evidence="3" id="KW-1185">Reference proteome</keyword>
<dbReference type="PROSITE" id="PS51186">
    <property type="entry name" value="GNAT"/>
    <property type="match status" value="1"/>
</dbReference>
<dbReference type="AlphaFoldDB" id="A0A0T5NS51"/>
<dbReference type="RefSeq" id="WP_057795068.1">
    <property type="nucleotide sequence ID" value="NZ_LAXJ01000019.1"/>
</dbReference>
<name>A0A0T5NS51_9RHOB</name>
<dbReference type="GO" id="GO:1990189">
    <property type="term" value="F:protein N-terminal-serine acetyltransferase activity"/>
    <property type="evidence" value="ECO:0007669"/>
    <property type="project" value="TreeGrafter"/>
</dbReference>
<dbReference type="STRING" id="1641875.XM53_15850"/>
<dbReference type="PANTHER" id="PTHR43441">
    <property type="entry name" value="RIBOSOMAL-PROTEIN-SERINE ACETYLTRANSFERASE"/>
    <property type="match status" value="1"/>
</dbReference>
<dbReference type="FunFam" id="3.40.630.30:FF:000047">
    <property type="entry name" value="Acetyltransferase, GNAT family"/>
    <property type="match status" value="1"/>
</dbReference>
<dbReference type="SUPFAM" id="SSF55729">
    <property type="entry name" value="Acyl-CoA N-acyltransferases (Nat)"/>
    <property type="match status" value="1"/>
</dbReference>
<proteinExistence type="predicted"/>
<dbReference type="GO" id="GO:0008999">
    <property type="term" value="F:protein-N-terminal-alanine acetyltransferase activity"/>
    <property type="evidence" value="ECO:0007669"/>
    <property type="project" value="TreeGrafter"/>
</dbReference>
<dbReference type="InterPro" id="IPR051908">
    <property type="entry name" value="Ribosomal_N-acetyltransferase"/>
</dbReference>
<feature type="domain" description="N-acetyltransferase" evidence="1">
    <location>
        <begin position="27"/>
        <end position="185"/>
    </location>
</feature>
<dbReference type="InterPro" id="IPR016181">
    <property type="entry name" value="Acyl_CoA_acyltransferase"/>
</dbReference>
<comment type="caution">
    <text evidence="2">The sequence shown here is derived from an EMBL/GenBank/DDBJ whole genome shotgun (WGS) entry which is preliminary data.</text>
</comment>
<evidence type="ECO:0000313" key="3">
    <source>
        <dbReference type="Proteomes" id="UP000051295"/>
    </source>
</evidence>
<dbReference type="PATRIC" id="fig|1641875.4.peg.984"/>
<dbReference type="Pfam" id="PF13302">
    <property type="entry name" value="Acetyltransf_3"/>
    <property type="match status" value="1"/>
</dbReference>